<dbReference type="RefSeq" id="WP_100712952.1">
    <property type="nucleotide sequence ID" value="NZ_NPDY01000002.1"/>
</dbReference>
<evidence type="ECO:0000259" key="9">
    <source>
        <dbReference type="PROSITE" id="PS50112"/>
    </source>
</evidence>
<dbReference type="OrthoDB" id="335833at2"/>
<dbReference type="PROSITE" id="PS50112">
    <property type="entry name" value="PAS"/>
    <property type="match status" value="1"/>
</dbReference>
<keyword evidence="4" id="KW-0808">Transferase</keyword>
<dbReference type="Gene3D" id="3.40.190.10">
    <property type="entry name" value="Periplasmic binding protein-like II"/>
    <property type="match status" value="1"/>
</dbReference>
<dbReference type="CDD" id="cd00082">
    <property type="entry name" value="HisKA"/>
    <property type="match status" value="1"/>
</dbReference>
<evidence type="ECO:0000256" key="4">
    <source>
        <dbReference type="ARBA" id="ARBA00022679"/>
    </source>
</evidence>
<dbReference type="SUPFAM" id="SSF55874">
    <property type="entry name" value="ATPase domain of HSP90 chaperone/DNA topoisomerase II/histidine kinase"/>
    <property type="match status" value="1"/>
</dbReference>
<dbReference type="PANTHER" id="PTHR43711">
    <property type="entry name" value="TWO-COMPONENT HISTIDINE KINASE"/>
    <property type="match status" value="1"/>
</dbReference>
<dbReference type="Proteomes" id="UP000231962">
    <property type="component" value="Unassembled WGS sequence"/>
</dbReference>
<keyword evidence="12" id="KW-1185">Reference proteome</keyword>
<dbReference type="EMBL" id="NPDY01000002">
    <property type="protein sequence ID" value="PJZ70948.1"/>
    <property type="molecule type" value="Genomic_DNA"/>
</dbReference>
<evidence type="ECO:0000313" key="11">
    <source>
        <dbReference type="EMBL" id="PJZ74074.1"/>
    </source>
</evidence>
<accession>A0A2M9ZPW2</accession>
<feature type="domain" description="Histidine kinase" evidence="8">
    <location>
        <begin position="551"/>
        <end position="769"/>
    </location>
</feature>
<dbReference type="Gene3D" id="1.10.287.130">
    <property type="match status" value="1"/>
</dbReference>
<dbReference type="InterPro" id="IPR003594">
    <property type="entry name" value="HATPase_dom"/>
</dbReference>
<evidence type="ECO:0000313" key="10">
    <source>
        <dbReference type="EMBL" id="PJZ70948.1"/>
    </source>
</evidence>
<dbReference type="InterPro" id="IPR003661">
    <property type="entry name" value="HisK_dim/P_dom"/>
</dbReference>
<evidence type="ECO:0000256" key="7">
    <source>
        <dbReference type="SAM" id="Coils"/>
    </source>
</evidence>
<evidence type="ECO:0000256" key="5">
    <source>
        <dbReference type="ARBA" id="ARBA00022777"/>
    </source>
</evidence>
<gene>
    <name evidence="10" type="ORF">CH360_04505</name>
    <name evidence="11" type="ORF">CH373_07645</name>
</gene>
<protein>
    <recommendedName>
        <fullName evidence="2">histidine kinase</fullName>
        <ecNumber evidence="2">2.7.13.3</ecNumber>
    </recommendedName>
</protein>
<keyword evidence="3" id="KW-0597">Phosphoprotein</keyword>
<dbReference type="SMART" id="SM00387">
    <property type="entry name" value="HATPase_c"/>
    <property type="match status" value="1"/>
</dbReference>
<dbReference type="PROSITE" id="PS50109">
    <property type="entry name" value="HIS_KIN"/>
    <property type="match status" value="1"/>
</dbReference>
<name>A0A2M9ZPW2_9LEPT</name>
<evidence type="ECO:0000256" key="6">
    <source>
        <dbReference type="ARBA" id="ARBA00023012"/>
    </source>
</evidence>
<dbReference type="Proteomes" id="UP000231990">
    <property type="component" value="Unassembled WGS sequence"/>
</dbReference>
<evidence type="ECO:0000313" key="12">
    <source>
        <dbReference type="Proteomes" id="UP000231962"/>
    </source>
</evidence>
<dbReference type="Pfam" id="PF13188">
    <property type="entry name" value="PAS_8"/>
    <property type="match status" value="1"/>
</dbReference>
<dbReference type="GO" id="GO:0000155">
    <property type="term" value="F:phosphorelay sensor kinase activity"/>
    <property type="evidence" value="ECO:0007669"/>
    <property type="project" value="InterPro"/>
</dbReference>
<dbReference type="EMBL" id="NPDZ01000003">
    <property type="protein sequence ID" value="PJZ74074.1"/>
    <property type="molecule type" value="Genomic_DNA"/>
</dbReference>
<feature type="coiled-coil region" evidence="7">
    <location>
        <begin position="385"/>
        <end position="412"/>
    </location>
</feature>
<evidence type="ECO:0000256" key="1">
    <source>
        <dbReference type="ARBA" id="ARBA00000085"/>
    </source>
</evidence>
<evidence type="ECO:0000313" key="13">
    <source>
        <dbReference type="Proteomes" id="UP000231990"/>
    </source>
</evidence>
<dbReference type="InterPro" id="IPR000014">
    <property type="entry name" value="PAS"/>
</dbReference>
<evidence type="ECO:0000259" key="8">
    <source>
        <dbReference type="PROSITE" id="PS50109"/>
    </source>
</evidence>
<feature type="coiled-coil region" evidence="7">
    <location>
        <begin position="586"/>
        <end position="616"/>
    </location>
</feature>
<dbReference type="InterPro" id="IPR050736">
    <property type="entry name" value="Sensor_HK_Regulatory"/>
</dbReference>
<dbReference type="PRINTS" id="PR00344">
    <property type="entry name" value="BCTRLSENSOR"/>
</dbReference>
<dbReference type="SUPFAM" id="SSF55785">
    <property type="entry name" value="PYP-like sensor domain (PAS domain)"/>
    <property type="match status" value="1"/>
</dbReference>
<dbReference type="Gene3D" id="3.30.565.10">
    <property type="entry name" value="Histidine kinase-like ATPase, C-terminal domain"/>
    <property type="match status" value="1"/>
</dbReference>
<sequence>MIEIEIVTTPRLTAFPIFLAFSRGYFEEEGVKVRVRVLKSYDGVLAHLREGRAEGGEIPFTAWLDQRLRKTAPHWAFHRASILSSLVHGFYSASYMEAEAIRDSYANFLPILHPLSLDRFVAEEFFRSENYHRRKPVPLLVTRPTLLVHEFIRAECMGVAASLQEVPFFGEKGYCLTVENEIPPYYLPTNLLIFTGKFISKFPDAANRVSKALNRAMEGLISGETYEGDSYSSDWVGPCPWDPEMLDGFYRRPQSELEKILCTKPSREDVSYIAKIYKDTMRVDDPNVSVILRDLINEVIGDPFPDFKVRAPSRKSTLLRGDFMIPQQERAFWQRGEPKSPLRNLVADLKELTLGILSGKRESFLEAQVSISPVHFIQTSVNAILGYLNQEIRDLEEKNKRLSEDNYLLETRLDISDLKRQTTEERYRYMFEFATDAMIIANADTRMIVDANRKFREVSGYQGSEVKNLRLARILPDILEGGELRPPGSSKDQNMAFLPEATLILKDGTRFSVGLSVTGFSAETKRFYQIQVSDTALKLESERIKHEFISNISHELRSPMTNIQGYFDLLTSDLLEGMDQEQRGMADVVRKNIRRLNSLIENLLQLEKKETQTSEEMEEVFDPSVVVEEVLHINSPPAADHGIEIISNLPKGLKFKGVRFEFSQIVTNLFVNALKYTEKGSVTVTLRKLHDGKFELRVTDTGVGIDPKYKELIFERFFRIPDQRNRTVGGTGLGLSITRSLVEKMGGELQVEPNQKGGSIFRVILNLYLG</sequence>
<dbReference type="Pfam" id="PF00512">
    <property type="entry name" value="HisKA"/>
    <property type="match status" value="1"/>
</dbReference>
<dbReference type="EC" id="2.7.13.3" evidence="2"/>
<reference evidence="12 13" key="1">
    <citation type="submission" date="2017-07" db="EMBL/GenBank/DDBJ databases">
        <title>Leptospira spp. isolated from tropical soils.</title>
        <authorList>
            <person name="Thibeaux R."/>
            <person name="Iraola G."/>
            <person name="Ferres I."/>
            <person name="Bierque E."/>
            <person name="Girault D."/>
            <person name="Soupe-Gilbert M.-E."/>
            <person name="Picardeau M."/>
            <person name="Goarant C."/>
        </authorList>
    </citation>
    <scope>NUCLEOTIDE SEQUENCE [LARGE SCALE GENOMIC DNA]</scope>
    <source>
        <strain evidence="11 13">FH1-B-B1</strain>
        <strain evidence="10 12">FH1-B-C1</strain>
    </source>
</reference>
<dbReference type="InterPro" id="IPR036890">
    <property type="entry name" value="HATPase_C_sf"/>
</dbReference>
<dbReference type="InterPro" id="IPR035965">
    <property type="entry name" value="PAS-like_dom_sf"/>
</dbReference>
<dbReference type="Gene3D" id="3.30.450.20">
    <property type="entry name" value="PAS domain"/>
    <property type="match status" value="1"/>
</dbReference>
<evidence type="ECO:0000256" key="3">
    <source>
        <dbReference type="ARBA" id="ARBA00022553"/>
    </source>
</evidence>
<comment type="caution">
    <text evidence="11">The sequence shown here is derived from an EMBL/GenBank/DDBJ whole genome shotgun (WGS) entry which is preliminary data.</text>
</comment>
<keyword evidence="7" id="KW-0175">Coiled coil</keyword>
<feature type="domain" description="PAS" evidence="9">
    <location>
        <begin position="423"/>
        <end position="466"/>
    </location>
</feature>
<dbReference type="InterPro" id="IPR004358">
    <property type="entry name" value="Sig_transdc_His_kin-like_C"/>
</dbReference>
<organism evidence="11 13">
    <name type="scientific">Leptospira perolatii</name>
    <dbReference type="NCBI Taxonomy" id="2023191"/>
    <lineage>
        <taxon>Bacteria</taxon>
        <taxon>Pseudomonadati</taxon>
        <taxon>Spirochaetota</taxon>
        <taxon>Spirochaetia</taxon>
        <taxon>Leptospirales</taxon>
        <taxon>Leptospiraceae</taxon>
        <taxon>Leptospira</taxon>
    </lineage>
</organism>
<dbReference type="NCBIfam" id="TIGR00229">
    <property type="entry name" value="sensory_box"/>
    <property type="match status" value="1"/>
</dbReference>
<keyword evidence="5 11" id="KW-0418">Kinase</keyword>
<proteinExistence type="predicted"/>
<dbReference type="SUPFAM" id="SSF47384">
    <property type="entry name" value="Homodimeric domain of signal transducing histidine kinase"/>
    <property type="match status" value="1"/>
</dbReference>
<evidence type="ECO:0000256" key="2">
    <source>
        <dbReference type="ARBA" id="ARBA00012438"/>
    </source>
</evidence>
<dbReference type="Pfam" id="PF02518">
    <property type="entry name" value="HATPase_c"/>
    <property type="match status" value="1"/>
</dbReference>
<dbReference type="PANTHER" id="PTHR43711:SF26">
    <property type="entry name" value="SENSOR HISTIDINE KINASE RCSC"/>
    <property type="match status" value="1"/>
</dbReference>
<keyword evidence="6" id="KW-0902">Two-component regulatory system</keyword>
<dbReference type="SMART" id="SM00388">
    <property type="entry name" value="HisKA"/>
    <property type="match status" value="1"/>
</dbReference>
<dbReference type="AlphaFoldDB" id="A0A2M9ZPW2"/>
<comment type="catalytic activity">
    <reaction evidence="1">
        <text>ATP + protein L-histidine = ADP + protein N-phospho-L-histidine.</text>
        <dbReference type="EC" id="2.7.13.3"/>
    </reaction>
</comment>
<dbReference type="FunFam" id="1.10.287.130:FF:000001">
    <property type="entry name" value="Two-component sensor histidine kinase"/>
    <property type="match status" value="1"/>
</dbReference>
<dbReference type="InterPro" id="IPR036097">
    <property type="entry name" value="HisK_dim/P_sf"/>
</dbReference>
<dbReference type="InterPro" id="IPR005467">
    <property type="entry name" value="His_kinase_dom"/>
</dbReference>